<evidence type="ECO:0000256" key="1">
    <source>
        <dbReference type="SAM" id="MobiDB-lite"/>
    </source>
</evidence>
<sequence length="86" mass="9409">MSIGSSGRIVIEVDPDVKRELYAALVRDGSTLKEWFLRNAQVYLSGNKADDPCISLTEVTAPPESHTPDTRTNMGSKDSLANSKKK</sequence>
<comment type="caution">
    <text evidence="2">The sequence shown here is derived from an EMBL/GenBank/DDBJ whole genome shotgun (WGS) entry which is preliminary data.</text>
</comment>
<evidence type="ECO:0000313" key="2">
    <source>
        <dbReference type="EMBL" id="RMX06594.1"/>
    </source>
</evidence>
<keyword evidence="3" id="KW-1185">Reference proteome</keyword>
<dbReference type="Proteomes" id="UP000278006">
    <property type="component" value="Unassembled WGS sequence"/>
</dbReference>
<dbReference type="RefSeq" id="WP_122228180.1">
    <property type="nucleotide sequence ID" value="NZ_RDQO01000002.1"/>
</dbReference>
<dbReference type="OrthoDB" id="3078648at2"/>
<dbReference type="AlphaFoldDB" id="A0A3M6QU86"/>
<protein>
    <submittedName>
        <fullName evidence="2">Uncharacterized protein</fullName>
    </submittedName>
</protein>
<gene>
    <name evidence="2" type="ORF">D8I35_08750</name>
</gene>
<name>A0A3M6QU86_9BURK</name>
<feature type="compositionally biased region" description="Polar residues" evidence="1">
    <location>
        <begin position="70"/>
        <end position="86"/>
    </location>
</feature>
<dbReference type="EMBL" id="RDQO01000002">
    <property type="protein sequence ID" value="RMX06594.1"/>
    <property type="molecule type" value="Genomic_DNA"/>
</dbReference>
<organism evidence="2 3">
    <name type="scientific">Corticibacter populi</name>
    <dbReference type="NCBI Taxonomy" id="1550736"/>
    <lineage>
        <taxon>Bacteria</taxon>
        <taxon>Pseudomonadati</taxon>
        <taxon>Pseudomonadota</taxon>
        <taxon>Betaproteobacteria</taxon>
        <taxon>Burkholderiales</taxon>
        <taxon>Comamonadaceae</taxon>
        <taxon>Corticibacter</taxon>
    </lineage>
</organism>
<accession>A0A3M6QU86</accession>
<evidence type="ECO:0000313" key="3">
    <source>
        <dbReference type="Proteomes" id="UP000278006"/>
    </source>
</evidence>
<reference evidence="2 3" key="1">
    <citation type="submission" date="2018-10" db="EMBL/GenBank/DDBJ databases">
        <title>Draft genome of Cortibacter populi DSM10536.</title>
        <authorList>
            <person name="Bernier A.-M."/>
            <person name="Bernard K."/>
        </authorList>
    </citation>
    <scope>NUCLEOTIDE SEQUENCE [LARGE SCALE GENOMIC DNA]</scope>
    <source>
        <strain evidence="2 3">DSM 105136</strain>
    </source>
</reference>
<feature type="region of interest" description="Disordered" evidence="1">
    <location>
        <begin position="58"/>
        <end position="86"/>
    </location>
</feature>
<proteinExistence type="predicted"/>